<organism evidence="2 3">
    <name type="scientific">Sphaerosporella brunnea</name>
    <dbReference type="NCBI Taxonomy" id="1250544"/>
    <lineage>
        <taxon>Eukaryota</taxon>
        <taxon>Fungi</taxon>
        <taxon>Dikarya</taxon>
        <taxon>Ascomycota</taxon>
        <taxon>Pezizomycotina</taxon>
        <taxon>Pezizomycetes</taxon>
        <taxon>Pezizales</taxon>
        <taxon>Pyronemataceae</taxon>
        <taxon>Sphaerosporella</taxon>
    </lineage>
</organism>
<dbReference type="Proteomes" id="UP000326924">
    <property type="component" value="Unassembled WGS sequence"/>
</dbReference>
<proteinExistence type="predicted"/>
<protein>
    <recommendedName>
        <fullName evidence="4">MARVEL domain-containing protein</fullName>
    </recommendedName>
</protein>
<comment type="caution">
    <text evidence="2">The sequence shown here is derived from an EMBL/GenBank/DDBJ whole genome shotgun (WGS) entry which is preliminary data.</text>
</comment>
<feature type="transmembrane region" description="Helical" evidence="1">
    <location>
        <begin position="7"/>
        <end position="29"/>
    </location>
</feature>
<keyword evidence="1" id="KW-0812">Transmembrane</keyword>
<dbReference type="InParanoid" id="A0A5J5EBY1"/>
<evidence type="ECO:0000256" key="1">
    <source>
        <dbReference type="SAM" id="Phobius"/>
    </source>
</evidence>
<evidence type="ECO:0000313" key="2">
    <source>
        <dbReference type="EMBL" id="KAA8892750.1"/>
    </source>
</evidence>
<keyword evidence="3" id="KW-1185">Reference proteome</keyword>
<sequence>MFALKSFWSWFFLLSVFSFWVGFVAVAGWRESPLPEAITEWVVFFAIMAFLCVFFLFGMALVLVRFSSPSPGIHFFCALLDTGGKCF</sequence>
<reference evidence="2 3" key="1">
    <citation type="submission" date="2019-09" db="EMBL/GenBank/DDBJ databases">
        <title>Draft genome of the ectomycorrhizal ascomycete Sphaerosporella brunnea.</title>
        <authorList>
            <consortium name="DOE Joint Genome Institute"/>
            <person name="Benucci G.M."/>
            <person name="Marozzi G."/>
            <person name="Antonielli L."/>
            <person name="Sanchez S."/>
            <person name="Marco P."/>
            <person name="Wang X."/>
            <person name="Falini L.B."/>
            <person name="Barry K."/>
            <person name="Haridas S."/>
            <person name="Lipzen A."/>
            <person name="Labutti K."/>
            <person name="Grigoriev I.V."/>
            <person name="Murat C."/>
            <person name="Martin F."/>
            <person name="Albertini E."/>
            <person name="Donnini D."/>
            <person name="Bonito G."/>
        </authorList>
    </citation>
    <scope>NUCLEOTIDE SEQUENCE [LARGE SCALE GENOMIC DNA]</scope>
    <source>
        <strain evidence="2 3">Sb_GMNB300</strain>
    </source>
</reference>
<evidence type="ECO:0000313" key="3">
    <source>
        <dbReference type="Proteomes" id="UP000326924"/>
    </source>
</evidence>
<evidence type="ECO:0008006" key="4">
    <source>
        <dbReference type="Google" id="ProtNLM"/>
    </source>
</evidence>
<gene>
    <name evidence="2" type="ORF">FN846DRAFT_821451</name>
</gene>
<dbReference type="EMBL" id="VXIS01000605">
    <property type="protein sequence ID" value="KAA8892750.1"/>
    <property type="molecule type" value="Genomic_DNA"/>
</dbReference>
<keyword evidence="1" id="KW-1133">Transmembrane helix</keyword>
<name>A0A5J5EBY1_9PEZI</name>
<keyword evidence="1" id="KW-0472">Membrane</keyword>
<feature type="transmembrane region" description="Helical" evidence="1">
    <location>
        <begin position="41"/>
        <end position="64"/>
    </location>
</feature>
<dbReference type="AlphaFoldDB" id="A0A5J5EBY1"/>
<accession>A0A5J5EBY1</accession>